<dbReference type="STRING" id="762486.SAMN05444411_1193"/>
<feature type="transmembrane region" description="Helical" evidence="1">
    <location>
        <begin position="154"/>
        <end position="176"/>
    </location>
</feature>
<feature type="transmembrane region" description="Helical" evidence="1">
    <location>
        <begin position="182"/>
        <end position="201"/>
    </location>
</feature>
<dbReference type="GO" id="GO:0006508">
    <property type="term" value="P:proteolysis"/>
    <property type="evidence" value="ECO:0007669"/>
    <property type="project" value="UniProtKB-KW"/>
</dbReference>
<dbReference type="AlphaFoldDB" id="A0A1H3GVP7"/>
<proteinExistence type="predicted"/>
<dbReference type="InterPro" id="IPR003675">
    <property type="entry name" value="Rce1/LyrA-like_dom"/>
</dbReference>
<dbReference type="Proteomes" id="UP000199595">
    <property type="component" value="Unassembled WGS sequence"/>
</dbReference>
<feature type="transmembrane region" description="Helical" evidence="1">
    <location>
        <begin position="208"/>
        <end position="225"/>
    </location>
</feature>
<name>A0A1H3GVP7_9FLAO</name>
<protein>
    <submittedName>
        <fullName evidence="3">CAAX protease self-immunity</fullName>
    </submittedName>
</protein>
<evidence type="ECO:0000313" key="3">
    <source>
        <dbReference type="EMBL" id="SDY07120.1"/>
    </source>
</evidence>
<evidence type="ECO:0000313" key="4">
    <source>
        <dbReference type="Proteomes" id="UP000199595"/>
    </source>
</evidence>
<sequence>MKHPLIKILIAILLGVFVLMFASVIQMIISNETIITENFSPLKKIATHLGMLICSILIILIITKGKLNEYGFNWSFDFPFMKIIFISLAFGFLSSVIGNLFIDSTSKTATIDFTLIEQVLYIWFFASIAEEVFTRGLIQGFLSSLKHIRFKLLNYYLSLPVIIGAIFFGAMHLALLALGVNILNVMTIIVFGIVLGLIAGYQKEKTNSLIPAIIVHMCFNIGGAFL</sequence>
<accession>A0A1H3GVP7</accession>
<evidence type="ECO:0000259" key="2">
    <source>
        <dbReference type="Pfam" id="PF02517"/>
    </source>
</evidence>
<keyword evidence="1" id="KW-0812">Transmembrane</keyword>
<keyword evidence="1" id="KW-1133">Transmembrane helix</keyword>
<keyword evidence="1" id="KW-0472">Membrane</keyword>
<dbReference type="OrthoDB" id="158986at2"/>
<dbReference type="Pfam" id="PF02517">
    <property type="entry name" value="Rce1-like"/>
    <property type="match status" value="1"/>
</dbReference>
<dbReference type="RefSeq" id="WP_090126490.1">
    <property type="nucleotide sequence ID" value="NZ_FNNJ01000019.1"/>
</dbReference>
<dbReference type="GO" id="GO:0004175">
    <property type="term" value="F:endopeptidase activity"/>
    <property type="evidence" value="ECO:0007669"/>
    <property type="project" value="UniProtKB-ARBA"/>
</dbReference>
<feature type="transmembrane region" description="Helical" evidence="1">
    <location>
        <begin position="83"/>
        <end position="102"/>
    </location>
</feature>
<keyword evidence="3" id="KW-0645">Protease</keyword>
<organism evidence="3 4">
    <name type="scientific">Lutibacter oricola</name>
    <dbReference type="NCBI Taxonomy" id="762486"/>
    <lineage>
        <taxon>Bacteria</taxon>
        <taxon>Pseudomonadati</taxon>
        <taxon>Bacteroidota</taxon>
        <taxon>Flavobacteriia</taxon>
        <taxon>Flavobacteriales</taxon>
        <taxon>Flavobacteriaceae</taxon>
        <taxon>Lutibacter</taxon>
    </lineage>
</organism>
<dbReference type="GO" id="GO:0080120">
    <property type="term" value="P:CAAX-box protein maturation"/>
    <property type="evidence" value="ECO:0007669"/>
    <property type="project" value="UniProtKB-ARBA"/>
</dbReference>
<reference evidence="3 4" key="1">
    <citation type="submission" date="2016-10" db="EMBL/GenBank/DDBJ databases">
        <authorList>
            <person name="de Groot N.N."/>
        </authorList>
    </citation>
    <scope>NUCLEOTIDE SEQUENCE [LARGE SCALE GENOMIC DNA]</scope>
    <source>
        <strain evidence="3 4">DSM 24956</strain>
    </source>
</reference>
<feature type="transmembrane region" description="Helical" evidence="1">
    <location>
        <begin position="45"/>
        <end position="62"/>
    </location>
</feature>
<evidence type="ECO:0000256" key="1">
    <source>
        <dbReference type="SAM" id="Phobius"/>
    </source>
</evidence>
<feature type="domain" description="CAAX prenyl protease 2/Lysostaphin resistance protein A-like" evidence="2">
    <location>
        <begin position="116"/>
        <end position="221"/>
    </location>
</feature>
<feature type="transmembrane region" description="Helical" evidence="1">
    <location>
        <begin position="5"/>
        <end position="25"/>
    </location>
</feature>
<gene>
    <name evidence="3" type="ORF">SAMN05444411_1193</name>
</gene>
<keyword evidence="3" id="KW-0378">Hydrolase</keyword>
<dbReference type="EMBL" id="FNNJ01000019">
    <property type="protein sequence ID" value="SDY07120.1"/>
    <property type="molecule type" value="Genomic_DNA"/>
</dbReference>
<keyword evidence="4" id="KW-1185">Reference proteome</keyword>